<accession>A0A923HPE1</accession>
<dbReference type="AlphaFoldDB" id="A0A923HPE1"/>
<sequence length="233" mass="26701">MKLPRVLNNTPDWTQFSNAELEISLKAATKLVSSLQALSEKNQQIVQTLIADDVFVEWNHYPENDVRDEKNASQYFYHAHPGLQRPFVEHGHFHLFVHAEKMGLRKPDPRYSSAPAHLIAVSMDAQGIPSGFFVVNRWVTKGAWLTKAQCEQGLQHFKIQASKGKKEINTFLQALVQLYRHHISALLEQRDVIMKKLSEKRDRRTVFADPQIEVLCYVPIQIMDDIAALEAAM</sequence>
<dbReference type="Pfam" id="PF22308">
    <property type="entry name" value="DUF6969"/>
    <property type="match status" value="1"/>
</dbReference>
<reference evidence="2" key="1">
    <citation type="submission" date="2020-08" db="EMBL/GenBank/DDBJ databases">
        <title>Novel species isolated from subtropical streams in China.</title>
        <authorList>
            <person name="Lu H."/>
        </authorList>
    </citation>
    <scope>NUCLEOTIDE SEQUENCE</scope>
    <source>
        <strain evidence="2">KACC 12607</strain>
    </source>
</reference>
<comment type="caution">
    <text evidence="2">The sequence shown here is derived from an EMBL/GenBank/DDBJ whole genome shotgun (WGS) entry which is preliminary data.</text>
</comment>
<gene>
    <name evidence="2" type="ORF">H8K32_14280</name>
</gene>
<proteinExistence type="predicted"/>
<keyword evidence="3" id="KW-1185">Reference proteome</keyword>
<dbReference type="EMBL" id="JACOFV010000013">
    <property type="protein sequence ID" value="MBC3863271.1"/>
    <property type="molecule type" value="Genomic_DNA"/>
</dbReference>
<name>A0A923HPE1_9BURK</name>
<dbReference type="RefSeq" id="WP_186913211.1">
    <property type="nucleotide sequence ID" value="NZ_JACOFV010000013.1"/>
</dbReference>
<evidence type="ECO:0000313" key="3">
    <source>
        <dbReference type="Proteomes" id="UP000634011"/>
    </source>
</evidence>
<dbReference type="Proteomes" id="UP000634011">
    <property type="component" value="Unassembled WGS sequence"/>
</dbReference>
<feature type="domain" description="DUF6969" evidence="1">
    <location>
        <begin position="26"/>
        <end position="220"/>
    </location>
</feature>
<protein>
    <recommendedName>
        <fullName evidence="1">DUF6969 domain-containing protein</fullName>
    </recommendedName>
</protein>
<evidence type="ECO:0000259" key="1">
    <source>
        <dbReference type="Pfam" id="PF22308"/>
    </source>
</evidence>
<dbReference type="InterPro" id="IPR054242">
    <property type="entry name" value="DUF6969"/>
</dbReference>
<organism evidence="2 3">
    <name type="scientific">Undibacterium jejuense</name>
    <dbReference type="NCBI Taxonomy" id="1344949"/>
    <lineage>
        <taxon>Bacteria</taxon>
        <taxon>Pseudomonadati</taxon>
        <taxon>Pseudomonadota</taxon>
        <taxon>Betaproteobacteria</taxon>
        <taxon>Burkholderiales</taxon>
        <taxon>Oxalobacteraceae</taxon>
        <taxon>Undibacterium</taxon>
    </lineage>
</organism>
<evidence type="ECO:0000313" key="2">
    <source>
        <dbReference type="EMBL" id="MBC3863271.1"/>
    </source>
</evidence>